<accession>A0A9D1HP05</accession>
<reference evidence="11" key="1">
    <citation type="submission" date="2020-10" db="EMBL/GenBank/DDBJ databases">
        <authorList>
            <person name="Gilroy R."/>
        </authorList>
    </citation>
    <scope>NUCLEOTIDE SEQUENCE</scope>
    <source>
        <strain evidence="11">CHK195-11698</strain>
    </source>
</reference>
<evidence type="ECO:0000313" key="12">
    <source>
        <dbReference type="Proteomes" id="UP000824175"/>
    </source>
</evidence>
<dbReference type="EMBL" id="DVMJ01000071">
    <property type="protein sequence ID" value="HIU14070.1"/>
    <property type="molecule type" value="Genomic_DNA"/>
</dbReference>
<dbReference type="PRINTS" id="PR00990">
    <property type="entry name" value="RIBOKINASE"/>
</dbReference>
<keyword evidence="8 9" id="KW-0119">Carbohydrate metabolism</keyword>
<comment type="function">
    <text evidence="9">Catalyzes the phosphorylation of ribose at O-5 in a reaction requiring ATP and magnesium. The resulting D-ribose-5-phosphate can then be used either for sythesis of nucleotides, histidine, and tryptophan, or as a component of the pentose phosphate pathway.</text>
</comment>
<feature type="binding site" evidence="9">
    <location>
        <position position="282"/>
    </location>
    <ligand>
        <name>K(+)</name>
        <dbReference type="ChEBI" id="CHEBI:29103"/>
    </ligand>
</feature>
<dbReference type="InterPro" id="IPR002139">
    <property type="entry name" value="Ribo/fructo_kinase"/>
</dbReference>
<protein>
    <recommendedName>
        <fullName evidence="9">Ribokinase</fullName>
        <shortName evidence="9">RK</shortName>
        <ecNumber evidence="9">2.7.1.15</ecNumber>
    </recommendedName>
</protein>
<dbReference type="HAMAP" id="MF_01987">
    <property type="entry name" value="Ribokinase"/>
    <property type="match status" value="1"/>
</dbReference>
<feature type="binding site" evidence="9">
    <location>
        <position position="278"/>
    </location>
    <ligand>
        <name>K(+)</name>
        <dbReference type="ChEBI" id="CHEBI:29103"/>
    </ligand>
</feature>
<comment type="pathway">
    <text evidence="9">Carbohydrate metabolism; D-ribose degradation; D-ribose 5-phosphate from beta-D-ribopyranose: step 2/2.</text>
</comment>
<organism evidence="11 12">
    <name type="scientific">Candidatus Fimiplasma intestinipullorum</name>
    <dbReference type="NCBI Taxonomy" id="2840825"/>
    <lineage>
        <taxon>Bacteria</taxon>
        <taxon>Bacillati</taxon>
        <taxon>Bacillota</taxon>
        <taxon>Clostridia</taxon>
        <taxon>Eubacteriales</taxon>
        <taxon>Candidatus Fimiplasma</taxon>
    </lineage>
</organism>
<dbReference type="SUPFAM" id="SSF53613">
    <property type="entry name" value="Ribokinase-like"/>
    <property type="match status" value="1"/>
</dbReference>
<evidence type="ECO:0000256" key="8">
    <source>
        <dbReference type="ARBA" id="ARBA00023277"/>
    </source>
</evidence>
<feature type="domain" description="Carbohydrate kinase PfkB" evidence="10">
    <location>
        <begin position="3"/>
        <end position="285"/>
    </location>
</feature>
<keyword evidence="7 9" id="KW-0630">Potassium</keyword>
<comment type="caution">
    <text evidence="11">The sequence shown here is derived from an EMBL/GenBank/DDBJ whole genome shotgun (WGS) entry which is preliminary data.</text>
</comment>
<feature type="binding site" evidence="9">
    <location>
        <position position="273"/>
    </location>
    <ligand>
        <name>K(+)</name>
        <dbReference type="ChEBI" id="CHEBI:29103"/>
    </ligand>
</feature>
<gene>
    <name evidence="9" type="primary">rbsK</name>
    <name evidence="11" type="ORF">IAD15_08385</name>
</gene>
<evidence type="ECO:0000259" key="10">
    <source>
        <dbReference type="Pfam" id="PF00294"/>
    </source>
</evidence>
<name>A0A9D1HP05_9FIRM</name>
<dbReference type="GO" id="GO:0019303">
    <property type="term" value="P:D-ribose catabolic process"/>
    <property type="evidence" value="ECO:0007669"/>
    <property type="project" value="UniProtKB-UniRule"/>
</dbReference>
<comment type="activity regulation">
    <text evidence="9">Activated by a monovalent cation that binds near, but not in, the active site. The most likely occupant of the site in vivo is potassium. Ion binding induces a conformational change that may alter substrate affinity.</text>
</comment>
<keyword evidence="1 9" id="KW-0808">Transferase</keyword>
<evidence type="ECO:0000256" key="9">
    <source>
        <dbReference type="HAMAP-Rule" id="MF_01987"/>
    </source>
</evidence>
<sequence length="291" mass="31642">MKILNFGSLNLDHIYHVPHLVRPQETVLGDDLELVSGGKGLNQSVALALAGLNVYHAGAIGKDGKSLLEVCRNYGIDTQFVKCGQTKTGHAIVQVDSQGQNCILLYGGANFSITPDHIEEALEPFEAGDYLIVQNEINDVDVIIEKAAEKGMIIVLNPSPYRENITHCHLDRIHYLILNEIEGAQMTGLEDPRAILKAIVHAYPNLKVVLTLGDQGALYLDEAHFYEQPIYPVDVVDTTAAGDTFTGYFIAGMLRYQDVQEALKLASKAASYAVGHKGASSSIPSINNITD</sequence>
<dbReference type="AlphaFoldDB" id="A0A9D1HP05"/>
<feature type="binding site" evidence="9">
    <location>
        <begin position="211"/>
        <end position="216"/>
    </location>
    <ligand>
        <name>ATP</name>
        <dbReference type="ChEBI" id="CHEBI:30616"/>
    </ligand>
</feature>
<dbReference type="Pfam" id="PF00294">
    <property type="entry name" value="PfkB"/>
    <property type="match status" value="1"/>
</dbReference>
<evidence type="ECO:0000256" key="5">
    <source>
        <dbReference type="ARBA" id="ARBA00022840"/>
    </source>
</evidence>
<comment type="subunit">
    <text evidence="9">Homodimer.</text>
</comment>
<dbReference type="PANTHER" id="PTHR10584">
    <property type="entry name" value="SUGAR KINASE"/>
    <property type="match status" value="1"/>
</dbReference>
<feature type="binding site" evidence="9">
    <location>
        <position position="136"/>
    </location>
    <ligand>
        <name>substrate</name>
    </ligand>
</feature>
<feature type="binding site" evidence="9">
    <location>
        <begin position="10"/>
        <end position="12"/>
    </location>
    <ligand>
        <name>substrate</name>
    </ligand>
</feature>
<keyword evidence="4 9" id="KW-0418">Kinase</keyword>
<dbReference type="CDD" id="cd01174">
    <property type="entry name" value="ribokinase"/>
    <property type="match status" value="1"/>
</dbReference>
<dbReference type="GO" id="GO:0005737">
    <property type="term" value="C:cytoplasm"/>
    <property type="evidence" value="ECO:0007669"/>
    <property type="project" value="UniProtKB-SubCell"/>
</dbReference>
<evidence type="ECO:0000256" key="6">
    <source>
        <dbReference type="ARBA" id="ARBA00022842"/>
    </source>
</evidence>
<feature type="binding site" evidence="9">
    <location>
        <position position="276"/>
    </location>
    <ligand>
        <name>K(+)</name>
        <dbReference type="ChEBI" id="CHEBI:29103"/>
    </ligand>
</feature>
<keyword evidence="2 9" id="KW-0479">Metal-binding</keyword>
<proteinExistence type="inferred from homology"/>
<comment type="catalytic activity">
    <reaction evidence="9">
        <text>D-ribose + ATP = D-ribose 5-phosphate + ADP + H(+)</text>
        <dbReference type="Rhea" id="RHEA:13697"/>
        <dbReference type="ChEBI" id="CHEBI:15378"/>
        <dbReference type="ChEBI" id="CHEBI:30616"/>
        <dbReference type="ChEBI" id="CHEBI:47013"/>
        <dbReference type="ChEBI" id="CHEBI:78346"/>
        <dbReference type="ChEBI" id="CHEBI:456216"/>
        <dbReference type="EC" id="2.7.1.15"/>
    </reaction>
</comment>
<evidence type="ECO:0000256" key="1">
    <source>
        <dbReference type="ARBA" id="ARBA00022679"/>
    </source>
</evidence>
<feature type="active site" description="Proton acceptor" evidence="9">
    <location>
        <position position="243"/>
    </location>
</feature>
<feature type="binding site" evidence="9">
    <location>
        <position position="237"/>
    </location>
    <ligand>
        <name>K(+)</name>
        <dbReference type="ChEBI" id="CHEBI:29103"/>
    </ligand>
</feature>
<keyword evidence="9" id="KW-0963">Cytoplasm</keyword>
<dbReference type="Gene3D" id="3.40.1190.20">
    <property type="match status" value="1"/>
</dbReference>
<keyword evidence="5 9" id="KW-0067">ATP-binding</keyword>
<dbReference type="GO" id="GO:0005524">
    <property type="term" value="F:ATP binding"/>
    <property type="evidence" value="ECO:0007669"/>
    <property type="project" value="UniProtKB-UniRule"/>
</dbReference>
<feature type="binding site" evidence="9">
    <location>
        <position position="243"/>
    </location>
    <ligand>
        <name>substrate</name>
    </ligand>
</feature>
<evidence type="ECO:0000256" key="7">
    <source>
        <dbReference type="ARBA" id="ARBA00022958"/>
    </source>
</evidence>
<evidence type="ECO:0000256" key="4">
    <source>
        <dbReference type="ARBA" id="ARBA00022777"/>
    </source>
</evidence>
<keyword evidence="6 9" id="KW-0460">Magnesium</keyword>
<reference evidence="11" key="2">
    <citation type="journal article" date="2021" name="PeerJ">
        <title>Extensive microbial diversity within the chicken gut microbiome revealed by metagenomics and culture.</title>
        <authorList>
            <person name="Gilroy R."/>
            <person name="Ravi A."/>
            <person name="Getino M."/>
            <person name="Pursley I."/>
            <person name="Horton D.L."/>
            <person name="Alikhan N.F."/>
            <person name="Baker D."/>
            <person name="Gharbi K."/>
            <person name="Hall N."/>
            <person name="Watson M."/>
            <person name="Adriaenssens E.M."/>
            <person name="Foster-Nyarko E."/>
            <person name="Jarju S."/>
            <person name="Secka A."/>
            <person name="Antonio M."/>
            <person name="Oren A."/>
            <person name="Chaudhuri R.R."/>
            <person name="La Ragione R."/>
            <person name="Hildebrand F."/>
            <person name="Pallen M.J."/>
        </authorList>
    </citation>
    <scope>NUCLEOTIDE SEQUENCE</scope>
    <source>
        <strain evidence="11">CHK195-11698</strain>
    </source>
</reference>
<dbReference type="Proteomes" id="UP000824175">
    <property type="component" value="Unassembled WGS sequence"/>
</dbReference>
<evidence type="ECO:0000313" key="11">
    <source>
        <dbReference type="EMBL" id="HIU14070.1"/>
    </source>
</evidence>
<dbReference type="InterPro" id="IPR011877">
    <property type="entry name" value="Ribokinase"/>
</dbReference>
<dbReference type="EC" id="2.7.1.15" evidence="9"/>
<feature type="binding site" evidence="9">
    <location>
        <position position="239"/>
    </location>
    <ligand>
        <name>K(+)</name>
        <dbReference type="ChEBI" id="CHEBI:29103"/>
    </ligand>
</feature>
<dbReference type="InterPro" id="IPR029056">
    <property type="entry name" value="Ribokinase-like"/>
</dbReference>
<feature type="binding site" evidence="9">
    <location>
        <begin position="242"/>
        <end position="243"/>
    </location>
    <ligand>
        <name>ATP</name>
        <dbReference type="ChEBI" id="CHEBI:30616"/>
    </ligand>
</feature>
<comment type="caution">
    <text evidence="9">Lacks conserved residue(s) required for the propagation of feature annotation.</text>
</comment>
<comment type="subcellular location">
    <subcellularLocation>
        <location evidence="9">Cytoplasm</location>
    </subcellularLocation>
</comment>
<feature type="binding site" evidence="9">
    <location>
        <position position="179"/>
    </location>
    <ligand>
        <name>ATP</name>
        <dbReference type="ChEBI" id="CHEBI:30616"/>
    </ligand>
</feature>
<dbReference type="InterPro" id="IPR011611">
    <property type="entry name" value="PfkB_dom"/>
</dbReference>
<feature type="binding site" evidence="9">
    <location>
        <begin position="38"/>
        <end position="42"/>
    </location>
    <ligand>
        <name>substrate</name>
    </ligand>
</feature>
<keyword evidence="3 9" id="KW-0547">Nucleotide-binding</keyword>
<dbReference type="GO" id="GO:0046872">
    <property type="term" value="F:metal ion binding"/>
    <property type="evidence" value="ECO:0007669"/>
    <property type="project" value="UniProtKB-KW"/>
</dbReference>
<dbReference type="PANTHER" id="PTHR10584:SF166">
    <property type="entry name" value="RIBOKINASE"/>
    <property type="match status" value="1"/>
</dbReference>
<comment type="similarity">
    <text evidence="9">Belongs to the carbohydrate kinase PfkB family. Ribokinase subfamily.</text>
</comment>
<dbReference type="GO" id="GO:0004747">
    <property type="term" value="F:ribokinase activity"/>
    <property type="evidence" value="ECO:0007669"/>
    <property type="project" value="UniProtKB-UniRule"/>
</dbReference>
<comment type="cofactor">
    <cofactor evidence="9">
        <name>Mg(2+)</name>
        <dbReference type="ChEBI" id="CHEBI:18420"/>
    </cofactor>
    <text evidence="9">Requires a divalent cation, most likely magnesium in vivo, as an electrophilic catalyst to aid phosphoryl group transfer. It is the chelate of the metal and the nucleotide that is the actual substrate.</text>
</comment>
<evidence type="ECO:0000256" key="2">
    <source>
        <dbReference type="ARBA" id="ARBA00022723"/>
    </source>
</evidence>
<evidence type="ECO:0000256" key="3">
    <source>
        <dbReference type="ARBA" id="ARBA00022741"/>
    </source>
</evidence>